<dbReference type="AlphaFoldDB" id="A0A0R0B3U7"/>
<organism evidence="1 2">
    <name type="scientific">Stenotrophomonas beteli</name>
    <dbReference type="NCBI Taxonomy" id="3384461"/>
    <lineage>
        <taxon>Bacteria</taxon>
        <taxon>Pseudomonadati</taxon>
        <taxon>Pseudomonadota</taxon>
        <taxon>Gammaproteobacteria</taxon>
        <taxon>Lysobacterales</taxon>
        <taxon>Lysobacteraceae</taxon>
        <taxon>Stenotrophomonas</taxon>
        <taxon>Stenotrophomonas maltophilia group</taxon>
    </lineage>
</organism>
<protein>
    <submittedName>
        <fullName evidence="1">Uncharacterized protein</fullName>
    </submittedName>
</protein>
<keyword evidence="2" id="KW-1185">Reference proteome</keyword>
<comment type="caution">
    <text evidence="1">The sequence shown here is derived from an EMBL/GenBank/DDBJ whole genome shotgun (WGS) entry which is preliminary data.</text>
</comment>
<dbReference type="EMBL" id="LLXV01000077">
    <property type="protein sequence ID" value="KRG47571.1"/>
    <property type="molecule type" value="Genomic_DNA"/>
</dbReference>
<sequence>MQLVILTTRGQVDGPRLRVAGSVGSVQDVCIDGGRTTHAFLRPDLVDELTISDDGLARTTCEVVR</sequence>
<gene>
    <name evidence="1" type="ORF">ARC23_03135</name>
</gene>
<reference evidence="1 2" key="1">
    <citation type="journal article" date="2016" name="Front. Microbiol.">
        <title>Genome Sequence of Type Strains of Genus Stenotrophomonas.</title>
        <authorList>
            <person name="Patil P.P."/>
            <person name="Midha S."/>
            <person name="Kumar S."/>
            <person name="Patil P.B."/>
        </authorList>
    </citation>
    <scope>NUCLEOTIDE SEQUENCE [LARGE SCALE GENOMIC DNA]</scope>
    <source>
        <strain evidence="1 2">LMG 978</strain>
    </source>
</reference>
<dbReference type="Proteomes" id="UP000051757">
    <property type="component" value="Unassembled WGS sequence"/>
</dbReference>
<proteinExistence type="predicted"/>
<accession>A0A0R0B3U7</accession>
<evidence type="ECO:0000313" key="1">
    <source>
        <dbReference type="EMBL" id="KRG47571.1"/>
    </source>
</evidence>
<evidence type="ECO:0000313" key="2">
    <source>
        <dbReference type="Proteomes" id="UP000051757"/>
    </source>
</evidence>
<name>A0A0R0B3U7_9GAMM</name>